<gene>
    <name evidence="2" type="ORF">F2Q70_00024285</name>
</gene>
<dbReference type="PANTHER" id="PTHR33645">
    <property type="entry name" value="AMINOPEPTIDASE (DUF3754)"/>
    <property type="match status" value="1"/>
</dbReference>
<feature type="region of interest" description="Disordered" evidence="1">
    <location>
        <begin position="165"/>
        <end position="196"/>
    </location>
</feature>
<dbReference type="PANTHER" id="PTHR33645:SF2">
    <property type="entry name" value="FAMILY PROTEIN, PUTATIVE (DUF3754)-RELATED"/>
    <property type="match status" value="1"/>
</dbReference>
<organism evidence="2">
    <name type="scientific">Brassica cretica</name>
    <name type="common">Mustard</name>
    <dbReference type="NCBI Taxonomy" id="69181"/>
    <lineage>
        <taxon>Eukaryota</taxon>
        <taxon>Viridiplantae</taxon>
        <taxon>Streptophyta</taxon>
        <taxon>Embryophyta</taxon>
        <taxon>Tracheophyta</taxon>
        <taxon>Spermatophyta</taxon>
        <taxon>Magnoliopsida</taxon>
        <taxon>eudicotyledons</taxon>
        <taxon>Gunneridae</taxon>
        <taxon>Pentapetalae</taxon>
        <taxon>rosids</taxon>
        <taxon>malvids</taxon>
        <taxon>Brassicales</taxon>
        <taxon>Brassicaceae</taxon>
        <taxon>Brassiceae</taxon>
        <taxon>Brassica</taxon>
    </lineage>
</organism>
<feature type="compositionally biased region" description="Acidic residues" evidence="1">
    <location>
        <begin position="77"/>
        <end position="89"/>
    </location>
</feature>
<protein>
    <submittedName>
        <fullName evidence="2">Uncharacterized protein</fullName>
    </submittedName>
</protein>
<dbReference type="Pfam" id="PF12576">
    <property type="entry name" value="DUF3754"/>
    <property type="match status" value="1"/>
</dbReference>
<dbReference type="AlphaFoldDB" id="A0A8S9L705"/>
<dbReference type="InterPro" id="IPR022227">
    <property type="entry name" value="DUF3754"/>
</dbReference>
<name>A0A8S9L705_BRACR</name>
<proteinExistence type="predicted"/>
<evidence type="ECO:0000313" key="2">
    <source>
        <dbReference type="EMBL" id="KAF2602249.1"/>
    </source>
</evidence>
<dbReference type="EMBL" id="QGKY02000094">
    <property type="protein sequence ID" value="KAF2602249.1"/>
    <property type="molecule type" value="Genomic_DNA"/>
</dbReference>
<comment type="caution">
    <text evidence="2">The sequence shown here is derived from an EMBL/GenBank/DDBJ whole genome shotgun (WGS) entry which is preliminary data.</text>
</comment>
<evidence type="ECO:0000256" key="1">
    <source>
        <dbReference type="SAM" id="MobiDB-lite"/>
    </source>
</evidence>
<sequence>MLSLRSLTSFVALPSPIKPSPYSRRPSVRCRLTESAAAFEVVSGESDRETASSLTELQNGGGWKVEPEQLPPPTAEGEAEKEEEEEEEERISSVHVPREKYINVSKSDLVNAVVTTLLDSQDGDADIFLLLATCLDSILHAEHKKVLEQMRTDFVATQSLEKVNIGVDSDDESSTTSGRETDSDDETNKTEPGSVVNGYEGLSFPLADGFDIWNFLISTGKQAKRRSAESVSAATRFQRSFIQLLDSAGFEELSARDLALTSALNTDYLLTLPVYVDWNKASESNAIVFRRGYATEKQKGLLLVEKLDYIQSVVLRGIFSTISKPLRKVGKLINKALSEASQTQEIQDLSEKMKVWLKELSLFKESYLDLAQTSDKFLEGESLSDSVLPMRLAAKRAVSRYEGLLTPVGPRERLFRKLLTWIGFISPGYETPFQLANDSNASEPYLRPISLSRMTLGDIWKPASKKACGNDMWKRIKTSISILLSPSTLQEPAFEELILLYTTDAGEKGDKNEDETRSSLQLEIFERIPIPDLPVIFPHRKLYFRIIDTVRLDIASILGLTAYFVNYKFENISSSPSAFFLDVIAVTALVIYATRVVLGYKQTWDRYQLLVNKTLYEKTLASGFGSVHFLLDASEQQQATPPYSSIYLYMKNLLLMVFNSLSAQYKESILTYAIILQAGKNQVLHNAMSYQGVQDRCERFLFDNFKIKVEMRVEKAISTLVRLGLVTETLIDGKTNLQAVPCPQAYVSLKEIWNGLLG</sequence>
<feature type="region of interest" description="Disordered" evidence="1">
    <location>
        <begin position="43"/>
        <end position="94"/>
    </location>
</feature>
<reference evidence="2" key="1">
    <citation type="submission" date="2019-12" db="EMBL/GenBank/DDBJ databases">
        <title>Genome sequencing and annotation of Brassica cretica.</title>
        <authorList>
            <person name="Studholme D.J."/>
            <person name="Sarris P.F."/>
        </authorList>
    </citation>
    <scope>NUCLEOTIDE SEQUENCE</scope>
    <source>
        <strain evidence="2">PFS-102/07</strain>
        <tissue evidence="2">Leaf</tissue>
    </source>
</reference>
<accession>A0A8S9L705</accession>